<dbReference type="EMBL" id="JBEDNW010000008">
    <property type="protein sequence ID" value="MEZ3168478.1"/>
    <property type="molecule type" value="Genomic_DNA"/>
</dbReference>
<reference evidence="1" key="1">
    <citation type="journal article" date="2014" name="Int. J. Syst. Evol. Microbiol.">
        <title>Complete genome sequence of Corynebacterium casei LMG S-19264T (=DSM 44701T), isolated from a smear-ripened cheese.</title>
        <authorList>
            <consortium name="US DOE Joint Genome Institute (JGI-PGF)"/>
            <person name="Walter F."/>
            <person name="Albersmeier A."/>
            <person name="Kalinowski J."/>
            <person name="Ruckert C."/>
        </authorList>
    </citation>
    <scope>NUCLEOTIDE SEQUENCE</scope>
    <source>
        <strain evidence="1">JCM 14265</strain>
    </source>
</reference>
<reference evidence="2 4" key="3">
    <citation type="submission" date="2024-06" db="EMBL/GenBank/DDBJ databases">
        <title>Halorubrum miltondacostae sp. nov., a potential PHA producer isolated from an inland solar saltern in Rio Maior, Portugal.</title>
        <authorList>
            <person name="Albuquerque L."/>
            <person name="Viver T."/>
            <person name="Barroso C."/>
            <person name="Claudino R."/>
            <person name="Galvan M."/>
            <person name="Simoes G."/>
            <person name="Lobo Da Cunha A."/>
            <person name="Egas C."/>
        </authorList>
    </citation>
    <scope>NUCLEOTIDE SEQUENCE [LARGE SCALE GENOMIC DNA]</scope>
    <source>
        <strain evidence="2 4">DSM 18646</strain>
    </source>
</reference>
<reference evidence="1" key="2">
    <citation type="submission" date="2023-12" db="EMBL/GenBank/DDBJ databases">
        <authorList>
            <person name="Sun Q."/>
            <person name="Inoue M."/>
        </authorList>
    </citation>
    <scope>NUCLEOTIDE SEQUENCE</scope>
    <source>
        <strain evidence="1">JCM 14265</strain>
    </source>
</reference>
<protein>
    <submittedName>
        <fullName evidence="1">Uncharacterized protein</fullName>
    </submittedName>
</protein>
<dbReference type="EMBL" id="BAAADQ010000006">
    <property type="protein sequence ID" value="GAA0540799.1"/>
    <property type="molecule type" value="Genomic_DNA"/>
</dbReference>
<name>A0AAV3SQZ5_9EURY</name>
<dbReference type="InterPro" id="IPR055951">
    <property type="entry name" value="DUF7529"/>
</dbReference>
<sequence length="169" mass="18556">MTRDESPGVDTAARAAWEQTLADAEDLVERREKAGWDVLFTQAGETTLEVDADEGEPVFTHLMPDGDADVIAEWVTEGSFPQYDVHRAQEAGTVFLVVELLDPEQGRCLLLAATYPLAEAAGIYESAARDSSLKTRLRRLDKTTIASLRHEESEKFFPSDAGGETGRRG</sequence>
<keyword evidence="4" id="KW-1185">Reference proteome</keyword>
<dbReference type="AlphaFoldDB" id="A0AAV3SQZ5"/>
<evidence type="ECO:0000313" key="1">
    <source>
        <dbReference type="EMBL" id="GAA0540799.1"/>
    </source>
</evidence>
<accession>A0AAV3SQZ5</accession>
<evidence type="ECO:0000313" key="3">
    <source>
        <dbReference type="Proteomes" id="UP001501425"/>
    </source>
</evidence>
<dbReference type="Proteomes" id="UP001501425">
    <property type="component" value="Unassembled WGS sequence"/>
</dbReference>
<organism evidence="1 3">
    <name type="scientific">Halorubrum ejinorense</name>
    <dbReference type="NCBI Taxonomy" id="425309"/>
    <lineage>
        <taxon>Archaea</taxon>
        <taxon>Methanobacteriati</taxon>
        <taxon>Methanobacteriota</taxon>
        <taxon>Stenosarchaea group</taxon>
        <taxon>Halobacteria</taxon>
        <taxon>Halobacteriales</taxon>
        <taxon>Haloferacaceae</taxon>
        <taxon>Halorubrum</taxon>
    </lineage>
</organism>
<dbReference type="RefSeq" id="WP_343777945.1">
    <property type="nucleotide sequence ID" value="NZ_BAAADQ010000006.1"/>
</dbReference>
<dbReference type="Pfam" id="PF24373">
    <property type="entry name" value="DUF7529"/>
    <property type="match status" value="1"/>
</dbReference>
<gene>
    <name evidence="2" type="ORF">ABNG02_14225</name>
    <name evidence="1" type="ORF">GCM10008994_14850</name>
</gene>
<comment type="caution">
    <text evidence="1">The sequence shown here is derived from an EMBL/GenBank/DDBJ whole genome shotgun (WGS) entry which is preliminary data.</text>
</comment>
<evidence type="ECO:0000313" key="2">
    <source>
        <dbReference type="EMBL" id="MEZ3168478.1"/>
    </source>
</evidence>
<dbReference type="Proteomes" id="UP001567571">
    <property type="component" value="Unassembled WGS sequence"/>
</dbReference>
<evidence type="ECO:0000313" key="4">
    <source>
        <dbReference type="Proteomes" id="UP001567571"/>
    </source>
</evidence>
<proteinExistence type="predicted"/>